<evidence type="ECO:0000313" key="2">
    <source>
        <dbReference type="Proteomes" id="UP001283361"/>
    </source>
</evidence>
<accession>A0AAE1B024</accession>
<name>A0AAE1B024_9GAST</name>
<reference evidence="1" key="1">
    <citation type="journal article" date="2023" name="G3 (Bethesda)">
        <title>A reference genome for the long-term kleptoplast-retaining sea slug Elysia crispata morphotype clarki.</title>
        <authorList>
            <person name="Eastman K.E."/>
            <person name="Pendleton A.L."/>
            <person name="Shaikh M.A."/>
            <person name="Suttiyut T."/>
            <person name="Ogas R."/>
            <person name="Tomko P."/>
            <person name="Gavelis G."/>
            <person name="Widhalm J.R."/>
            <person name="Wisecaver J.H."/>
        </authorList>
    </citation>
    <scope>NUCLEOTIDE SEQUENCE</scope>
    <source>
        <strain evidence="1">ECLA1</strain>
    </source>
</reference>
<organism evidence="1 2">
    <name type="scientific">Elysia crispata</name>
    <name type="common">lettuce slug</name>
    <dbReference type="NCBI Taxonomy" id="231223"/>
    <lineage>
        <taxon>Eukaryota</taxon>
        <taxon>Metazoa</taxon>
        <taxon>Spiralia</taxon>
        <taxon>Lophotrochozoa</taxon>
        <taxon>Mollusca</taxon>
        <taxon>Gastropoda</taxon>
        <taxon>Heterobranchia</taxon>
        <taxon>Euthyneura</taxon>
        <taxon>Panpulmonata</taxon>
        <taxon>Sacoglossa</taxon>
        <taxon>Placobranchoidea</taxon>
        <taxon>Plakobranchidae</taxon>
        <taxon>Elysia</taxon>
    </lineage>
</organism>
<sequence length="69" mass="7814">MWTARRHVIVWCMIPGNVDSPSTCHRLVYDTRIVWCMISGNVDSPSTCHRLVYDTRECGQPVDMSSSGV</sequence>
<comment type="caution">
    <text evidence="1">The sequence shown here is derived from an EMBL/GenBank/DDBJ whole genome shotgun (WGS) entry which is preliminary data.</text>
</comment>
<dbReference type="AlphaFoldDB" id="A0AAE1B024"/>
<dbReference type="EMBL" id="JAWDGP010000779">
    <property type="protein sequence ID" value="KAK3797304.1"/>
    <property type="molecule type" value="Genomic_DNA"/>
</dbReference>
<protein>
    <submittedName>
        <fullName evidence="1">Uncharacterized protein</fullName>
    </submittedName>
</protein>
<proteinExistence type="predicted"/>
<dbReference type="Proteomes" id="UP001283361">
    <property type="component" value="Unassembled WGS sequence"/>
</dbReference>
<keyword evidence="2" id="KW-1185">Reference proteome</keyword>
<gene>
    <name evidence="1" type="ORF">RRG08_014932</name>
</gene>
<evidence type="ECO:0000313" key="1">
    <source>
        <dbReference type="EMBL" id="KAK3797304.1"/>
    </source>
</evidence>